<accession>A0A075AZ25</accession>
<dbReference type="InterPro" id="IPR021771">
    <property type="entry name" value="Triacylglycerol_lipase_N"/>
</dbReference>
<feature type="active site" description="Proton acceptor" evidence="4">
    <location>
        <position position="370"/>
    </location>
</feature>
<dbReference type="EC" id="3.1.1.-" evidence="6"/>
<dbReference type="PROSITE" id="PS51635">
    <property type="entry name" value="PNPLA"/>
    <property type="match status" value="1"/>
</dbReference>
<proteinExistence type="predicted"/>
<dbReference type="Pfam" id="PF11815">
    <property type="entry name" value="DUF3336"/>
    <property type="match status" value="1"/>
</dbReference>
<comment type="caution">
    <text evidence="4">Lacks conserved residue(s) required for the propagation of feature annotation.</text>
</comment>
<keyword evidence="1 4" id="KW-0378">Hydrolase</keyword>
<evidence type="ECO:0000256" key="4">
    <source>
        <dbReference type="PROSITE-ProRule" id="PRU01161"/>
    </source>
</evidence>
<evidence type="ECO:0000256" key="2">
    <source>
        <dbReference type="ARBA" id="ARBA00022963"/>
    </source>
</evidence>
<dbReference type="STRING" id="988480.A0A075AZ25"/>
<organism evidence="6 7">
    <name type="scientific">Rozella allomycis (strain CSF55)</name>
    <dbReference type="NCBI Taxonomy" id="988480"/>
    <lineage>
        <taxon>Eukaryota</taxon>
        <taxon>Fungi</taxon>
        <taxon>Fungi incertae sedis</taxon>
        <taxon>Cryptomycota</taxon>
        <taxon>Cryptomycota incertae sedis</taxon>
        <taxon>Rozella</taxon>
    </lineage>
</organism>
<dbReference type="Proteomes" id="UP000030755">
    <property type="component" value="Unassembled WGS sequence"/>
</dbReference>
<dbReference type="Gene3D" id="3.40.1090.10">
    <property type="entry name" value="Cytosolic phospholipase A2 catalytic domain"/>
    <property type="match status" value="2"/>
</dbReference>
<dbReference type="PANTHER" id="PTHR14226">
    <property type="entry name" value="NEUROPATHY TARGET ESTERASE/SWISS CHEESE D.MELANOGASTER"/>
    <property type="match status" value="1"/>
</dbReference>
<name>A0A075AZ25_ROZAC</name>
<feature type="short sequence motif" description="GXGXXG" evidence="4">
    <location>
        <begin position="185"/>
        <end position="190"/>
    </location>
</feature>
<feature type="short sequence motif" description="GXSXG" evidence="4">
    <location>
        <begin position="212"/>
        <end position="216"/>
    </location>
</feature>
<gene>
    <name evidence="6" type="ORF">O9G_005099</name>
</gene>
<evidence type="ECO:0000256" key="3">
    <source>
        <dbReference type="ARBA" id="ARBA00023098"/>
    </source>
</evidence>
<dbReference type="SUPFAM" id="SSF52151">
    <property type="entry name" value="FabD/lysophospholipase-like"/>
    <property type="match status" value="1"/>
</dbReference>
<protein>
    <submittedName>
        <fullName evidence="6">Triacylglycerol lipase domain-containing protein</fullName>
        <ecNumber evidence="6">3.1.1.-</ecNumber>
    </submittedName>
</protein>
<dbReference type="InterPro" id="IPR050301">
    <property type="entry name" value="NTE"/>
</dbReference>
<evidence type="ECO:0000313" key="6">
    <source>
        <dbReference type="EMBL" id="EPZ35550.1"/>
    </source>
</evidence>
<reference evidence="6 7" key="1">
    <citation type="journal article" date="2013" name="Curr. Biol.">
        <title>Shared signatures of parasitism and phylogenomics unite Cryptomycota and microsporidia.</title>
        <authorList>
            <person name="James T.Y."/>
            <person name="Pelin A."/>
            <person name="Bonen L."/>
            <person name="Ahrendt S."/>
            <person name="Sain D."/>
            <person name="Corradi N."/>
            <person name="Stajich J.E."/>
        </authorList>
    </citation>
    <scope>NUCLEOTIDE SEQUENCE [LARGE SCALE GENOMIC DNA]</scope>
    <source>
        <strain evidence="6 7">CSF55</strain>
    </source>
</reference>
<dbReference type="EMBL" id="KE560819">
    <property type="protein sequence ID" value="EPZ35550.1"/>
    <property type="molecule type" value="Genomic_DNA"/>
</dbReference>
<dbReference type="InterPro" id="IPR002641">
    <property type="entry name" value="PNPLA_dom"/>
</dbReference>
<keyword evidence="2 4" id="KW-0442">Lipid degradation</keyword>
<dbReference type="OrthoDB" id="10049244at2759"/>
<evidence type="ECO:0000259" key="5">
    <source>
        <dbReference type="PROSITE" id="PS51635"/>
    </source>
</evidence>
<dbReference type="GO" id="GO:0016042">
    <property type="term" value="P:lipid catabolic process"/>
    <property type="evidence" value="ECO:0007669"/>
    <property type="project" value="UniProtKB-UniRule"/>
</dbReference>
<feature type="active site" description="Nucleophile" evidence="4">
    <location>
        <position position="214"/>
    </location>
</feature>
<dbReference type="PANTHER" id="PTHR14226:SF10">
    <property type="entry name" value="TRIACYLGLYCEROL LIPASE 4-RELATED"/>
    <property type="match status" value="1"/>
</dbReference>
<dbReference type="InterPro" id="IPR016035">
    <property type="entry name" value="Acyl_Trfase/lysoPLipase"/>
</dbReference>
<keyword evidence="3 4" id="KW-0443">Lipid metabolism</keyword>
<dbReference type="AlphaFoldDB" id="A0A075AZ25"/>
<dbReference type="GO" id="GO:0006642">
    <property type="term" value="P:triglyceride mobilization"/>
    <property type="evidence" value="ECO:0007669"/>
    <property type="project" value="EnsemblFungi"/>
</dbReference>
<dbReference type="HOGENOM" id="CLU_009031_5_1_1"/>
<dbReference type="Pfam" id="PF01734">
    <property type="entry name" value="Patatin"/>
    <property type="match status" value="1"/>
</dbReference>
<sequence>MGLFGLGVGVVSTLYAVSYEVSVFWISKIYELTVHPMIRRRHCYNILATAETYEQWKQAAMELDMLEGNDVWKRDPSSNDFDVDMIASRLDQMRVARSSNDIPAMLFLIKTNLSRNIGDIANPKLFSFTNVGTKHIIDEYINEVITHLKILSEYDRGVYRDITLRIDFFKALRRAFGNTALLLSGGGTLGMKHVGVIKSLHEQKLLPRIISGSSSGSIVAAIISTRTDKELDTLLDTLENFNFDAFSEPSLPDDACFIAHILKKVERFIKSSVLFDVESLRTCMRLNLGDMTFLEAYNRTRRILNITVSSSTIFEMPRLLNYLTAPNVVVWSAVVTSCSIPNFFKASPLIAKDKNGAFVSWNPSGDTWIDGSFENDLPMRKLSEVFNVNHFIVSQTNPHVYLFIPNELKSSWKSFFIDRLLFLCNSEIQYRCSQLIDLGIFPSIMHRVRSILSQRYMGDITIVPLMSIVDLFRLFSNPTKERILDYVRKGELATWPKLSIIQNHCRVETTLDEILYNLRCIMIDQLNINKSIGQIEMEEHEMEGNASKDNMATPVVSRFKRKTTISSLSYSSLTDLHNRYQ</sequence>
<dbReference type="GO" id="GO:0004806">
    <property type="term" value="F:triacylglycerol lipase activity"/>
    <property type="evidence" value="ECO:0007669"/>
    <property type="project" value="EnsemblFungi"/>
</dbReference>
<dbReference type="OMA" id="TRWILNI"/>
<evidence type="ECO:0000313" key="7">
    <source>
        <dbReference type="Proteomes" id="UP000030755"/>
    </source>
</evidence>
<keyword evidence="7" id="KW-1185">Reference proteome</keyword>
<feature type="domain" description="PNPLA" evidence="5">
    <location>
        <begin position="181"/>
        <end position="383"/>
    </location>
</feature>
<evidence type="ECO:0000256" key="1">
    <source>
        <dbReference type="ARBA" id="ARBA00022801"/>
    </source>
</evidence>